<dbReference type="InterPro" id="IPR036047">
    <property type="entry name" value="F-box-like_dom_sf"/>
</dbReference>
<dbReference type="SUPFAM" id="SSF81383">
    <property type="entry name" value="F-box domain"/>
    <property type="match status" value="1"/>
</dbReference>
<evidence type="ECO:0000313" key="2">
    <source>
        <dbReference type="EMBL" id="KAF2116614.1"/>
    </source>
</evidence>
<name>A0A6A5ZC33_9PLEO</name>
<dbReference type="Proteomes" id="UP000799770">
    <property type="component" value="Unassembled WGS sequence"/>
</dbReference>
<organism evidence="2 3">
    <name type="scientific">Lophiotrema nucula</name>
    <dbReference type="NCBI Taxonomy" id="690887"/>
    <lineage>
        <taxon>Eukaryota</taxon>
        <taxon>Fungi</taxon>
        <taxon>Dikarya</taxon>
        <taxon>Ascomycota</taxon>
        <taxon>Pezizomycotina</taxon>
        <taxon>Dothideomycetes</taxon>
        <taxon>Pleosporomycetidae</taxon>
        <taxon>Pleosporales</taxon>
        <taxon>Lophiotremataceae</taxon>
        <taxon>Lophiotrema</taxon>
    </lineage>
</organism>
<dbReference type="Gene3D" id="1.20.1280.50">
    <property type="match status" value="1"/>
</dbReference>
<evidence type="ECO:0000313" key="3">
    <source>
        <dbReference type="Proteomes" id="UP000799770"/>
    </source>
</evidence>
<dbReference type="EMBL" id="ML977320">
    <property type="protein sequence ID" value="KAF2116614.1"/>
    <property type="molecule type" value="Genomic_DNA"/>
</dbReference>
<evidence type="ECO:0000259" key="1">
    <source>
        <dbReference type="PROSITE" id="PS50181"/>
    </source>
</evidence>
<dbReference type="AlphaFoldDB" id="A0A6A5ZC33"/>
<proteinExistence type="predicted"/>
<keyword evidence="3" id="KW-1185">Reference proteome</keyword>
<protein>
    <recommendedName>
        <fullName evidence="1">F-box domain-containing protein</fullName>
    </recommendedName>
</protein>
<accession>A0A6A5ZC33</accession>
<sequence>MKTVTPHPLLSLPVELLDEIASYLEPRSIMLLRISCRHFYALLTHQTGPLSSCDTNDFCRYIRYLFSKDLEYCRLCIQHHQRR</sequence>
<reference evidence="2" key="1">
    <citation type="journal article" date="2020" name="Stud. Mycol.">
        <title>101 Dothideomycetes genomes: a test case for predicting lifestyles and emergence of pathogens.</title>
        <authorList>
            <person name="Haridas S."/>
            <person name="Albert R."/>
            <person name="Binder M."/>
            <person name="Bloem J."/>
            <person name="Labutti K."/>
            <person name="Salamov A."/>
            <person name="Andreopoulos B."/>
            <person name="Baker S."/>
            <person name="Barry K."/>
            <person name="Bills G."/>
            <person name="Bluhm B."/>
            <person name="Cannon C."/>
            <person name="Castanera R."/>
            <person name="Culley D."/>
            <person name="Daum C."/>
            <person name="Ezra D."/>
            <person name="Gonzalez J."/>
            <person name="Henrissat B."/>
            <person name="Kuo A."/>
            <person name="Liang C."/>
            <person name="Lipzen A."/>
            <person name="Lutzoni F."/>
            <person name="Magnuson J."/>
            <person name="Mondo S."/>
            <person name="Nolan M."/>
            <person name="Ohm R."/>
            <person name="Pangilinan J."/>
            <person name="Park H.-J."/>
            <person name="Ramirez L."/>
            <person name="Alfaro M."/>
            <person name="Sun H."/>
            <person name="Tritt A."/>
            <person name="Yoshinaga Y."/>
            <person name="Zwiers L.-H."/>
            <person name="Turgeon B."/>
            <person name="Goodwin S."/>
            <person name="Spatafora J."/>
            <person name="Crous P."/>
            <person name="Grigoriev I."/>
        </authorList>
    </citation>
    <scope>NUCLEOTIDE SEQUENCE</scope>
    <source>
        <strain evidence="2">CBS 627.86</strain>
    </source>
</reference>
<dbReference type="Pfam" id="PF12937">
    <property type="entry name" value="F-box-like"/>
    <property type="match status" value="1"/>
</dbReference>
<feature type="domain" description="F-box" evidence="1">
    <location>
        <begin position="6"/>
        <end position="43"/>
    </location>
</feature>
<dbReference type="OrthoDB" id="3766406at2759"/>
<dbReference type="InterPro" id="IPR001810">
    <property type="entry name" value="F-box_dom"/>
</dbReference>
<dbReference type="PROSITE" id="PS50181">
    <property type="entry name" value="FBOX"/>
    <property type="match status" value="1"/>
</dbReference>
<gene>
    <name evidence="2" type="ORF">BDV96DRAFT_572522</name>
</gene>